<dbReference type="InterPro" id="IPR014729">
    <property type="entry name" value="Rossmann-like_a/b/a_fold"/>
</dbReference>
<keyword evidence="3" id="KW-0061">Asparagine biosynthesis</keyword>
<protein>
    <recommendedName>
        <fullName evidence="2">asparagine synthase (glutamine-hydrolyzing)</fullName>
        <ecNumber evidence="2">6.3.5.4</ecNumber>
    </recommendedName>
</protein>
<evidence type="ECO:0000313" key="6">
    <source>
        <dbReference type="EMBL" id="MFK4268372.1"/>
    </source>
</evidence>
<dbReference type="EMBL" id="JBJDQH010000008">
    <property type="protein sequence ID" value="MFK4268372.1"/>
    <property type="molecule type" value="Genomic_DNA"/>
</dbReference>
<name>A0ABW8LR32_9ACTN</name>
<proteinExistence type="predicted"/>
<dbReference type="PANTHER" id="PTHR43284">
    <property type="entry name" value="ASPARAGINE SYNTHETASE (GLUTAMINE-HYDROLYZING)"/>
    <property type="match status" value="1"/>
</dbReference>
<sequence length="612" mass="66401">MADAGWHCFVALPDDDGAAAAIGRLPTDGVRILLRHRSGRPCVAGRLAEGRALVAEPGDTRLAVIGHCSATQDELAAAAARIDDLTDLDGLGLAWAGSYHLVASVRGRLRVQGTASGLRRVFHGELGAHGEPGALTIAADRADVLAAVLDAPLDPALLALRTLDALPHPLGDLPPWRGVSAVPPGSYLALDPDGRRPLVKRWWQAPEPVVSLTEGGQLLRQALDDAVRVRTRGTQPISADLSGGMDSTSIVLLAARHRPSLTTFTMENDDQADEDAQWARQAAAGLPDLNHIVYSNRELPQFFGGLMELDGVPDEPSTAVLSAPRLRAVRGRALAHGSRLHLDGLGGDQLLCGHPAYQHDLLRHRPLLAAQRLRVLNQLRRTSWRVEARGLLDGRSYRRWFADRAHGRARRAPSPLSDWGHFPGLPVWLTPDARDLVARTLHDTAVTAEPLAPTRGRHNDLLAIQEAGRLVRQCHQLTETQDFSHTSPFLDDRVIQACLAVRPEDRVTPWEFKPLIKTAMADIMPPGVLTRRTKGDGTTLVAEGFEKNRRELAELWDGSRLAALGLIDPGPLRELFDLSYTDSLHRGAMQSALSCELWARATATQSAAATHP</sequence>
<evidence type="ECO:0000313" key="7">
    <source>
        <dbReference type="Proteomes" id="UP001620295"/>
    </source>
</evidence>
<keyword evidence="3" id="KW-0028">Amino-acid biosynthesis</keyword>
<comment type="pathway">
    <text evidence="1">Amino-acid biosynthesis; L-asparagine biosynthesis; L-asparagine from L-aspartate (L-Gln route): step 1/1.</text>
</comment>
<comment type="catalytic activity">
    <reaction evidence="4">
        <text>L-aspartate + L-glutamine + ATP + H2O = L-asparagine + L-glutamate + AMP + diphosphate + H(+)</text>
        <dbReference type="Rhea" id="RHEA:12228"/>
        <dbReference type="ChEBI" id="CHEBI:15377"/>
        <dbReference type="ChEBI" id="CHEBI:15378"/>
        <dbReference type="ChEBI" id="CHEBI:29985"/>
        <dbReference type="ChEBI" id="CHEBI:29991"/>
        <dbReference type="ChEBI" id="CHEBI:30616"/>
        <dbReference type="ChEBI" id="CHEBI:33019"/>
        <dbReference type="ChEBI" id="CHEBI:58048"/>
        <dbReference type="ChEBI" id="CHEBI:58359"/>
        <dbReference type="ChEBI" id="CHEBI:456215"/>
        <dbReference type="EC" id="6.3.5.4"/>
    </reaction>
</comment>
<accession>A0ABW8LR32</accession>
<gene>
    <name evidence="6" type="ORF">ACI2L5_26000</name>
</gene>
<dbReference type="Gene3D" id="3.40.50.620">
    <property type="entry name" value="HUPs"/>
    <property type="match status" value="1"/>
</dbReference>
<evidence type="ECO:0000256" key="1">
    <source>
        <dbReference type="ARBA" id="ARBA00005187"/>
    </source>
</evidence>
<dbReference type="SUPFAM" id="SSF52402">
    <property type="entry name" value="Adenine nucleotide alpha hydrolases-like"/>
    <property type="match status" value="1"/>
</dbReference>
<organism evidence="6 7">
    <name type="scientific">Streptomyces milbemycinicus</name>
    <dbReference type="NCBI Taxonomy" id="476552"/>
    <lineage>
        <taxon>Bacteria</taxon>
        <taxon>Bacillati</taxon>
        <taxon>Actinomycetota</taxon>
        <taxon>Actinomycetes</taxon>
        <taxon>Kitasatosporales</taxon>
        <taxon>Streptomycetaceae</taxon>
        <taxon>Streptomyces</taxon>
    </lineage>
</organism>
<dbReference type="Proteomes" id="UP001620295">
    <property type="component" value="Unassembled WGS sequence"/>
</dbReference>
<evidence type="ECO:0000256" key="3">
    <source>
        <dbReference type="ARBA" id="ARBA00022888"/>
    </source>
</evidence>
<comment type="caution">
    <text evidence="6">The sequence shown here is derived from an EMBL/GenBank/DDBJ whole genome shotgun (WGS) entry which is preliminary data.</text>
</comment>
<feature type="domain" description="Asparagine synthetase" evidence="5">
    <location>
        <begin position="219"/>
        <end position="600"/>
    </location>
</feature>
<dbReference type="Pfam" id="PF00733">
    <property type="entry name" value="Asn_synthase"/>
    <property type="match status" value="1"/>
</dbReference>
<dbReference type="EC" id="6.3.5.4" evidence="2"/>
<evidence type="ECO:0000256" key="2">
    <source>
        <dbReference type="ARBA" id="ARBA00012737"/>
    </source>
</evidence>
<dbReference type="InterPro" id="IPR001962">
    <property type="entry name" value="Asn_synthase"/>
</dbReference>
<evidence type="ECO:0000256" key="4">
    <source>
        <dbReference type="ARBA" id="ARBA00048741"/>
    </source>
</evidence>
<evidence type="ECO:0000259" key="5">
    <source>
        <dbReference type="Pfam" id="PF00733"/>
    </source>
</evidence>
<reference evidence="6 7" key="1">
    <citation type="submission" date="2024-11" db="EMBL/GenBank/DDBJ databases">
        <title>The Natural Products Discovery Center: Release of the First 8490 Sequenced Strains for Exploring Actinobacteria Biosynthetic Diversity.</title>
        <authorList>
            <person name="Kalkreuter E."/>
            <person name="Kautsar S.A."/>
            <person name="Yang D."/>
            <person name="Bader C.D."/>
            <person name="Teijaro C.N."/>
            <person name="Fluegel L."/>
            <person name="Davis C.M."/>
            <person name="Simpson J.R."/>
            <person name="Lauterbach L."/>
            <person name="Steele A.D."/>
            <person name="Gui C."/>
            <person name="Meng S."/>
            <person name="Li G."/>
            <person name="Viehrig K."/>
            <person name="Ye F."/>
            <person name="Su P."/>
            <person name="Kiefer A.F."/>
            <person name="Nichols A."/>
            <person name="Cepeda A.J."/>
            <person name="Yan W."/>
            <person name="Fan B."/>
            <person name="Jiang Y."/>
            <person name="Adhikari A."/>
            <person name="Zheng C.-J."/>
            <person name="Schuster L."/>
            <person name="Cowan T.M."/>
            <person name="Smanski M.J."/>
            <person name="Chevrette M.G."/>
            <person name="De Carvalho L.P.S."/>
            <person name="Shen B."/>
        </authorList>
    </citation>
    <scope>NUCLEOTIDE SEQUENCE [LARGE SCALE GENOMIC DNA]</scope>
    <source>
        <strain evidence="6 7">NPDC020863</strain>
    </source>
</reference>
<dbReference type="InterPro" id="IPR051786">
    <property type="entry name" value="ASN_synthetase/amidase"/>
</dbReference>
<keyword evidence="7" id="KW-1185">Reference proteome</keyword>
<dbReference type="RefSeq" id="WP_404747229.1">
    <property type="nucleotide sequence ID" value="NZ_JBJDQH010000008.1"/>
</dbReference>
<dbReference type="PANTHER" id="PTHR43284:SF1">
    <property type="entry name" value="ASPARAGINE SYNTHETASE"/>
    <property type="match status" value="1"/>
</dbReference>